<name>X1NKH0_9ZZZZ</name>
<reference evidence="1" key="1">
    <citation type="journal article" date="2014" name="Front. Microbiol.">
        <title>High frequency of phylogenetically diverse reductive dehalogenase-homologous genes in deep subseafloor sedimentary metagenomes.</title>
        <authorList>
            <person name="Kawai M."/>
            <person name="Futagami T."/>
            <person name="Toyoda A."/>
            <person name="Takaki Y."/>
            <person name="Nishi S."/>
            <person name="Hori S."/>
            <person name="Arai W."/>
            <person name="Tsubouchi T."/>
            <person name="Morono Y."/>
            <person name="Uchiyama I."/>
            <person name="Ito T."/>
            <person name="Fujiyama A."/>
            <person name="Inagaki F."/>
            <person name="Takami H."/>
        </authorList>
    </citation>
    <scope>NUCLEOTIDE SEQUENCE</scope>
    <source>
        <strain evidence="1">Expedition CK06-06</strain>
    </source>
</reference>
<dbReference type="EMBL" id="BARV01029409">
    <property type="protein sequence ID" value="GAI44477.1"/>
    <property type="molecule type" value="Genomic_DNA"/>
</dbReference>
<protein>
    <submittedName>
        <fullName evidence="1">Uncharacterized protein</fullName>
    </submittedName>
</protein>
<dbReference type="AlphaFoldDB" id="X1NKH0"/>
<comment type="caution">
    <text evidence="1">The sequence shown here is derived from an EMBL/GenBank/DDBJ whole genome shotgun (WGS) entry which is preliminary data.</text>
</comment>
<proteinExistence type="predicted"/>
<evidence type="ECO:0000313" key="1">
    <source>
        <dbReference type="EMBL" id="GAI44477.1"/>
    </source>
</evidence>
<gene>
    <name evidence="1" type="ORF">S06H3_46898</name>
</gene>
<sequence>MSKDFDQCLCEKYPAIAPITFPRIQASKVEVSNKPIVQGKYVLSNWDTEVGYWKKEGPKSKVKMRRHIETY</sequence>
<accession>X1NKH0</accession>
<organism evidence="1">
    <name type="scientific">marine sediment metagenome</name>
    <dbReference type="NCBI Taxonomy" id="412755"/>
    <lineage>
        <taxon>unclassified sequences</taxon>
        <taxon>metagenomes</taxon>
        <taxon>ecological metagenomes</taxon>
    </lineage>
</organism>